<comment type="caution">
    <text evidence="1">The sequence shown here is derived from an EMBL/GenBank/DDBJ whole genome shotgun (WGS) entry which is preliminary data.</text>
</comment>
<accession>A0A445CAA2</accession>
<reference evidence="1 2" key="1">
    <citation type="submission" date="2019-01" db="EMBL/GenBank/DDBJ databases">
        <title>Sequencing of cultivated peanut Arachis hypogaea provides insights into genome evolution and oil improvement.</title>
        <authorList>
            <person name="Chen X."/>
        </authorList>
    </citation>
    <scope>NUCLEOTIDE SEQUENCE [LARGE SCALE GENOMIC DNA]</scope>
    <source>
        <strain evidence="2">cv. Fuhuasheng</strain>
        <tissue evidence="1">Leaves</tissue>
    </source>
</reference>
<evidence type="ECO:0000313" key="2">
    <source>
        <dbReference type="Proteomes" id="UP000289738"/>
    </source>
</evidence>
<organism evidence="1 2">
    <name type="scientific">Arachis hypogaea</name>
    <name type="common">Peanut</name>
    <dbReference type="NCBI Taxonomy" id="3818"/>
    <lineage>
        <taxon>Eukaryota</taxon>
        <taxon>Viridiplantae</taxon>
        <taxon>Streptophyta</taxon>
        <taxon>Embryophyta</taxon>
        <taxon>Tracheophyta</taxon>
        <taxon>Spermatophyta</taxon>
        <taxon>Magnoliopsida</taxon>
        <taxon>eudicotyledons</taxon>
        <taxon>Gunneridae</taxon>
        <taxon>Pentapetalae</taxon>
        <taxon>rosids</taxon>
        <taxon>fabids</taxon>
        <taxon>Fabales</taxon>
        <taxon>Fabaceae</taxon>
        <taxon>Papilionoideae</taxon>
        <taxon>50 kb inversion clade</taxon>
        <taxon>dalbergioids sensu lato</taxon>
        <taxon>Dalbergieae</taxon>
        <taxon>Pterocarpus clade</taxon>
        <taxon>Arachis</taxon>
    </lineage>
</organism>
<dbReference type="EMBL" id="SDMP01000007">
    <property type="protein sequence ID" value="RYR47773.1"/>
    <property type="molecule type" value="Genomic_DNA"/>
</dbReference>
<dbReference type="PANTHER" id="PTHR46328">
    <property type="entry name" value="FAR-RED IMPAIRED RESPONSIVE (FAR1) FAMILY PROTEIN-RELATED"/>
    <property type="match status" value="1"/>
</dbReference>
<sequence>MTFNTLEEAKKFYKDYSKLASFSTKIQNTNKKGNEIKNQLITCTREEKRKSNISPTEKINLSAGLNCPARIYTHILKDIISKVVLHYSHPCCLNQAEKLKQHRKLSMSVRRTIENNEKSQNQTKQNISIICRSSSGNWNDFLMKYGVGKTSGFQIMVSLLGLTDVVTLEVESRERERIKCCRLLYRHIVCKKILNRSSISSCVYSRKIQESPSTI</sequence>
<dbReference type="AlphaFoldDB" id="A0A445CAA2"/>
<name>A0A445CAA2_ARAHY</name>
<evidence type="ECO:0008006" key="3">
    <source>
        <dbReference type="Google" id="ProtNLM"/>
    </source>
</evidence>
<proteinExistence type="predicted"/>
<keyword evidence="2" id="KW-1185">Reference proteome</keyword>
<gene>
    <name evidence="1" type="ORF">Ahy_A07g033734</name>
</gene>
<dbReference type="Proteomes" id="UP000289738">
    <property type="component" value="Chromosome A07"/>
</dbReference>
<evidence type="ECO:0000313" key="1">
    <source>
        <dbReference type="EMBL" id="RYR47773.1"/>
    </source>
</evidence>
<protein>
    <recommendedName>
        <fullName evidence="3">FAR1 domain-containing protein</fullName>
    </recommendedName>
</protein>